<evidence type="ECO:0000313" key="5">
    <source>
        <dbReference type="Proteomes" id="UP001152885"/>
    </source>
</evidence>
<feature type="compositionally biased region" description="Low complexity" evidence="2">
    <location>
        <begin position="141"/>
        <end position="153"/>
    </location>
</feature>
<gene>
    <name evidence="4" type="ORF">CANVERA_P4195</name>
</gene>
<dbReference type="InterPro" id="IPR046869">
    <property type="entry name" value="SLM1/RGC1-like_PH"/>
</dbReference>
<dbReference type="Gene3D" id="2.30.29.30">
    <property type="entry name" value="Pleckstrin-homology domain (PH domain)/Phosphotyrosine-binding domain (PTB)"/>
    <property type="match status" value="1"/>
</dbReference>
<comment type="caution">
    <text evidence="4">The sequence shown here is derived from an EMBL/GenBank/DDBJ whole genome shotgun (WGS) entry which is preliminary data.</text>
</comment>
<feature type="region of interest" description="Disordered" evidence="2">
    <location>
        <begin position="770"/>
        <end position="792"/>
    </location>
</feature>
<dbReference type="Pfam" id="PF20399">
    <property type="entry name" value="PH_20"/>
    <property type="match status" value="1"/>
</dbReference>
<protein>
    <recommendedName>
        <fullName evidence="3">PH domain-containing protein</fullName>
    </recommendedName>
</protein>
<feature type="region of interest" description="Disordered" evidence="2">
    <location>
        <begin position="630"/>
        <end position="649"/>
    </location>
</feature>
<keyword evidence="5" id="KW-1185">Reference proteome</keyword>
<keyword evidence="1" id="KW-0597">Phosphoprotein</keyword>
<feature type="region of interest" description="Disordered" evidence="2">
    <location>
        <begin position="93"/>
        <end position="153"/>
    </location>
</feature>
<dbReference type="Proteomes" id="UP001152885">
    <property type="component" value="Unassembled WGS sequence"/>
</dbReference>
<organism evidence="4 5">
    <name type="scientific">Candida verbasci</name>
    <dbReference type="NCBI Taxonomy" id="1227364"/>
    <lineage>
        <taxon>Eukaryota</taxon>
        <taxon>Fungi</taxon>
        <taxon>Dikarya</taxon>
        <taxon>Ascomycota</taxon>
        <taxon>Saccharomycotina</taxon>
        <taxon>Pichiomycetes</taxon>
        <taxon>Debaryomycetaceae</taxon>
        <taxon>Candida/Lodderomyces clade</taxon>
        <taxon>Candida</taxon>
    </lineage>
</organism>
<dbReference type="PROSITE" id="PS50003">
    <property type="entry name" value="PH_DOMAIN"/>
    <property type="match status" value="1"/>
</dbReference>
<dbReference type="OrthoDB" id="2264563at2759"/>
<sequence>MTFKFEKEKILSTKDPKSPFYHNLPSYDSKPINQLVDFFKYWKYFIKAVIYYFKEIILVKELESNLSYQLISAVQFPGCKDLPNKILHDIQLQNPPQSLSPKNTTPTKELKKNLSSSNLASLNTTTSAQQSSSNEVKRPGLSKTKSNNSTFNSSFLKNATNTLHKRNSSLTSIAQPHIPLSLPLPHHNSTIGSVTGNGSSASPLNSPIPRVEQLPKAEINSNDVRIQPNFFPEDSLFTNFPALLLSSHQTKFNNSYKLCKDLNNKIIPKLETLSKQVSHKIKEIKSSLTNESFANSELSKEISKTGQVLNLYMQGVELYSNEKPVLNGNCSDAEGEEELALDDPLLIKLQVDYKLKNQLIMENYMFASYINLQNISKDLFTFILKELNWAIDKFGKLNFNSEYYQYLKTKISNSSTQDWEFFISHNPNFINTYQSTDENPKRETRTFKSITLPYSNSIQNKCLRFGMMYKKSKLLKNYTRYYYILSCNYLHEFKINEEVGGSNASIISKKNKDKIGGFIGYNDEPIKSYNLNDHSIVTKDEASFKFTLIKKSTKSKKTFKCANEKDFNNWYEDLSQLLKYGHDHYARFSFIQNKIDTSEKFIKRTSTDPSILNKKGLQLEFSNQSEPALTGMFTPSIKTPRQSPKVEDNPFDQVFEVPKQKEVSSPSSSTTPKILTPTESHININPNITQHEDYLKLQQAFLKQQQEILDLKLKESKNVDLISKKLEEIQDQVNITPKKSSDSLNSFVIPSNTTPVTEKVLNEKPIFTIDDDSASTTTPPNDVPTVLVSSDH</sequence>
<dbReference type="InterPro" id="IPR011993">
    <property type="entry name" value="PH-like_dom_sf"/>
</dbReference>
<evidence type="ECO:0000259" key="3">
    <source>
        <dbReference type="PROSITE" id="PS50003"/>
    </source>
</evidence>
<reference evidence="4" key="1">
    <citation type="submission" date="2022-12" db="EMBL/GenBank/DDBJ databases">
        <authorList>
            <person name="Brejova B."/>
        </authorList>
    </citation>
    <scope>NUCLEOTIDE SEQUENCE</scope>
</reference>
<feature type="compositionally biased region" description="Polar residues" evidence="2">
    <location>
        <begin position="93"/>
        <end position="107"/>
    </location>
</feature>
<dbReference type="InterPro" id="IPR046868">
    <property type="entry name" value="BAR_4"/>
</dbReference>
<dbReference type="EMBL" id="CANTUO010000005">
    <property type="protein sequence ID" value="CAI5759684.1"/>
    <property type="molecule type" value="Genomic_DNA"/>
</dbReference>
<evidence type="ECO:0000313" key="4">
    <source>
        <dbReference type="EMBL" id="CAI5759684.1"/>
    </source>
</evidence>
<dbReference type="Pfam" id="PF20400">
    <property type="entry name" value="BAR_4"/>
    <property type="match status" value="1"/>
</dbReference>
<proteinExistence type="predicted"/>
<accession>A0A9W4U015</accession>
<feature type="domain" description="PH" evidence="3">
    <location>
        <begin position="461"/>
        <end position="579"/>
    </location>
</feature>
<evidence type="ECO:0000256" key="2">
    <source>
        <dbReference type="SAM" id="MobiDB-lite"/>
    </source>
</evidence>
<dbReference type="AlphaFoldDB" id="A0A9W4U015"/>
<name>A0A9W4U015_9ASCO</name>
<dbReference type="SMART" id="SM00233">
    <property type="entry name" value="PH"/>
    <property type="match status" value="1"/>
</dbReference>
<dbReference type="PANTHER" id="PTHR31941:SF15">
    <property type="entry name" value="ACTIVATOR OF SKN7 PROTEIN 10-RELATED"/>
    <property type="match status" value="1"/>
</dbReference>
<evidence type="ECO:0000256" key="1">
    <source>
        <dbReference type="ARBA" id="ARBA00022553"/>
    </source>
</evidence>
<dbReference type="InterPro" id="IPR001849">
    <property type="entry name" value="PH_domain"/>
</dbReference>
<dbReference type="PANTHER" id="PTHR31941">
    <property type="entry name" value="CYTOSKELETAL SIGNALING PROTEIN SLM1"/>
    <property type="match status" value="1"/>
</dbReference>
<dbReference type="SUPFAM" id="SSF50729">
    <property type="entry name" value="PH domain-like"/>
    <property type="match status" value="1"/>
</dbReference>
<feature type="compositionally biased region" description="Low complexity" evidence="2">
    <location>
        <begin position="113"/>
        <end position="134"/>
    </location>
</feature>